<organism evidence="3 4">
    <name type="scientific">Quillaja saponaria</name>
    <name type="common">Soap bark tree</name>
    <dbReference type="NCBI Taxonomy" id="32244"/>
    <lineage>
        <taxon>Eukaryota</taxon>
        <taxon>Viridiplantae</taxon>
        <taxon>Streptophyta</taxon>
        <taxon>Embryophyta</taxon>
        <taxon>Tracheophyta</taxon>
        <taxon>Spermatophyta</taxon>
        <taxon>Magnoliopsida</taxon>
        <taxon>eudicotyledons</taxon>
        <taxon>Gunneridae</taxon>
        <taxon>Pentapetalae</taxon>
        <taxon>rosids</taxon>
        <taxon>fabids</taxon>
        <taxon>Fabales</taxon>
        <taxon>Quillajaceae</taxon>
        <taxon>Quillaja</taxon>
    </lineage>
</organism>
<dbReference type="SUPFAM" id="SSF53474">
    <property type="entry name" value="alpha/beta-Hydrolases"/>
    <property type="match status" value="1"/>
</dbReference>
<protein>
    <submittedName>
        <fullName evidence="3">Alpha/beta hydrolase fold</fullName>
    </submittedName>
</protein>
<evidence type="ECO:0000313" key="4">
    <source>
        <dbReference type="Proteomes" id="UP001163823"/>
    </source>
</evidence>
<feature type="domain" description="Alpha/beta hydrolase fold-3" evidence="2">
    <location>
        <begin position="77"/>
        <end position="297"/>
    </location>
</feature>
<dbReference type="Pfam" id="PF07859">
    <property type="entry name" value="Abhydrolase_3"/>
    <property type="match status" value="1"/>
</dbReference>
<evidence type="ECO:0000256" key="1">
    <source>
        <dbReference type="ARBA" id="ARBA00010515"/>
    </source>
</evidence>
<dbReference type="EMBL" id="JARAOO010000007">
    <property type="protein sequence ID" value="KAJ7962258.1"/>
    <property type="molecule type" value="Genomic_DNA"/>
</dbReference>
<name>A0AAD7LQB6_QUISA</name>
<dbReference type="PANTHER" id="PTHR23024">
    <property type="entry name" value="ARYLACETAMIDE DEACETYLASE"/>
    <property type="match status" value="1"/>
</dbReference>
<comment type="similarity">
    <text evidence="1">Belongs to the 'GDXG' lipolytic enzyme family.</text>
</comment>
<dbReference type="InterPro" id="IPR029058">
    <property type="entry name" value="AB_hydrolase_fold"/>
</dbReference>
<dbReference type="InterPro" id="IPR013094">
    <property type="entry name" value="AB_hydrolase_3"/>
</dbReference>
<reference evidence="3" key="1">
    <citation type="journal article" date="2023" name="Science">
        <title>Elucidation of the pathway for biosynthesis of saponin adjuvants from the soapbark tree.</title>
        <authorList>
            <person name="Reed J."/>
            <person name="Orme A."/>
            <person name="El-Demerdash A."/>
            <person name="Owen C."/>
            <person name="Martin L.B.B."/>
            <person name="Misra R.C."/>
            <person name="Kikuchi S."/>
            <person name="Rejzek M."/>
            <person name="Martin A.C."/>
            <person name="Harkess A."/>
            <person name="Leebens-Mack J."/>
            <person name="Louveau T."/>
            <person name="Stephenson M.J."/>
            <person name="Osbourn A."/>
        </authorList>
    </citation>
    <scope>NUCLEOTIDE SEQUENCE</scope>
    <source>
        <strain evidence="3">S10</strain>
    </source>
</reference>
<dbReference type="Gene3D" id="3.40.50.1820">
    <property type="entry name" value="alpha/beta hydrolase"/>
    <property type="match status" value="1"/>
</dbReference>
<evidence type="ECO:0000313" key="3">
    <source>
        <dbReference type="EMBL" id="KAJ7962258.1"/>
    </source>
</evidence>
<keyword evidence="4" id="KW-1185">Reference proteome</keyword>
<keyword evidence="3" id="KW-0378">Hydrolase</keyword>
<gene>
    <name evidence="3" type="ORF">O6P43_017514</name>
</gene>
<sequence length="318" mass="36014">MSNFDPFDHLKITLNLDGTLTRHLNLPIVEANPEPKPGSPIVSKDVPLIQENKTWVRIFRPTKLPSNDNMVARLPILVYFHHGGWIYFNPDDLVAHTNCSQLASEIPAIVVSVSFRLAPESRLPEQYKDAVDGILWVKQQACDPNGEPWLRDYGDWTRCYLYGCGSGGNIAFFSGLKVPDLQLEPMKIAGIVLNQPMFGGLQRTKSELKFAADQLMPLPVIDLMWDLVLPKGTNRDHRYCNPMVMGPHRELISKMTRCLVIGFGGDPMVDWQQQFVTMLVNCGVHVEARFEELGFHNIDFVDSRRASEVLNIVKEFII</sequence>
<dbReference type="InterPro" id="IPR050466">
    <property type="entry name" value="Carboxylest/Gibb_receptor"/>
</dbReference>
<dbReference type="PANTHER" id="PTHR23024:SF212">
    <property type="entry name" value="CARBOXYLESTERASE 9-RELATED"/>
    <property type="match status" value="1"/>
</dbReference>
<comment type="caution">
    <text evidence="3">The sequence shown here is derived from an EMBL/GenBank/DDBJ whole genome shotgun (WGS) entry which is preliminary data.</text>
</comment>
<dbReference type="AlphaFoldDB" id="A0AAD7LQB6"/>
<proteinExistence type="inferred from homology"/>
<dbReference type="Proteomes" id="UP001163823">
    <property type="component" value="Chromosome 7"/>
</dbReference>
<accession>A0AAD7LQB6</accession>
<dbReference type="GO" id="GO:0016787">
    <property type="term" value="F:hydrolase activity"/>
    <property type="evidence" value="ECO:0007669"/>
    <property type="project" value="UniProtKB-KW"/>
</dbReference>
<dbReference type="KEGG" id="qsa:O6P43_017514"/>
<evidence type="ECO:0000259" key="2">
    <source>
        <dbReference type="Pfam" id="PF07859"/>
    </source>
</evidence>